<keyword evidence="1" id="KW-1133">Transmembrane helix</keyword>
<evidence type="ECO:0000256" key="1">
    <source>
        <dbReference type="SAM" id="Phobius"/>
    </source>
</evidence>
<dbReference type="AlphaFoldDB" id="A0A7W7IUK7"/>
<accession>A0A7W7IUK7</accession>
<evidence type="ECO:0000313" key="2">
    <source>
        <dbReference type="EMBL" id="MBB4800815.1"/>
    </source>
</evidence>
<feature type="transmembrane region" description="Helical" evidence="1">
    <location>
        <begin position="36"/>
        <end position="58"/>
    </location>
</feature>
<feature type="transmembrane region" description="Helical" evidence="1">
    <location>
        <begin position="108"/>
        <end position="126"/>
    </location>
</feature>
<keyword evidence="1" id="KW-0472">Membrane</keyword>
<name>A0A7W7IUK7_9FLAO</name>
<gene>
    <name evidence="2" type="ORF">HNP37_000854</name>
</gene>
<keyword evidence="3" id="KW-1185">Reference proteome</keyword>
<comment type="caution">
    <text evidence="2">The sequence shown here is derived from an EMBL/GenBank/DDBJ whole genome shotgun (WGS) entry which is preliminary data.</text>
</comment>
<keyword evidence="1" id="KW-0812">Transmembrane</keyword>
<reference evidence="2 3" key="1">
    <citation type="submission" date="2020-08" db="EMBL/GenBank/DDBJ databases">
        <title>Functional genomics of gut bacteria from endangered species of beetles.</title>
        <authorList>
            <person name="Carlos-Shanley C."/>
        </authorList>
    </citation>
    <scope>NUCLEOTIDE SEQUENCE [LARGE SCALE GENOMIC DNA]</scope>
    <source>
        <strain evidence="2 3">S00142</strain>
    </source>
</reference>
<sequence>MFLKKYKLVLHLIILAFSSYILHKGAFFIFKVNDQNFIYSLEILYLIFLLFSTLLLILTLRFVKDKFDSIGMFFMLGTFVQMFVYYGFLRPILSSNISNGSVEKTNFFITFLLFLLFQTLLTARLLNEKR</sequence>
<proteinExistence type="predicted"/>
<organism evidence="2 3">
    <name type="scientific">Flavobacterium nitrogenifigens</name>
    <dbReference type="NCBI Taxonomy" id="1617283"/>
    <lineage>
        <taxon>Bacteria</taxon>
        <taxon>Pseudomonadati</taxon>
        <taxon>Bacteroidota</taxon>
        <taxon>Flavobacteriia</taxon>
        <taxon>Flavobacteriales</taxon>
        <taxon>Flavobacteriaceae</taxon>
        <taxon>Flavobacterium</taxon>
    </lineage>
</organism>
<feature type="transmembrane region" description="Helical" evidence="1">
    <location>
        <begin position="12"/>
        <end position="30"/>
    </location>
</feature>
<protein>
    <submittedName>
        <fullName evidence="2">Uncharacterized protein</fullName>
    </submittedName>
</protein>
<feature type="transmembrane region" description="Helical" evidence="1">
    <location>
        <begin position="70"/>
        <end position="88"/>
    </location>
</feature>
<dbReference type="EMBL" id="JACHLD010000001">
    <property type="protein sequence ID" value="MBB4800815.1"/>
    <property type="molecule type" value="Genomic_DNA"/>
</dbReference>
<evidence type="ECO:0000313" key="3">
    <source>
        <dbReference type="Proteomes" id="UP000561681"/>
    </source>
</evidence>
<dbReference type="Proteomes" id="UP000561681">
    <property type="component" value="Unassembled WGS sequence"/>
</dbReference>